<dbReference type="OrthoDB" id="2958217at2759"/>
<dbReference type="Pfam" id="PF06985">
    <property type="entry name" value="HET"/>
    <property type="match status" value="1"/>
</dbReference>
<dbReference type="InterPro" id="IPR010730">
    <property type="entry name" value="HET"/>
</dbReference>
<dbReference type="AlphaFoldDB" id="A0A6A6STD2"/>
<evidence type="ECO:0000313" key="3">
    <source>
        <dbReference type="Proteomes" id="UP000799324"/>
    </source>
</evidence>
<dbReference type="EMBL" id="MU004461">
    <property type="protein sequence ID" value="KAF2650261.1"/>
    <property type="molecule type" value="Genomic_DNA"/>
</dbReference>
<feature type="domain" description="Heterokaryon incompatibility" evidence="1">
    <location>
        <begin position="123"/>
        <end position="274"/>
    </location>
</feature>
<evidence type="ECO:0000259" key="1">
    <source>
        <dbReference type="Pfam" id="PF06985"/>
    </source>
</evidence>
<proteinExistence type="predicted"/>
<gene>
    <name evidence="2" type="ORF">K491DRAFT_609104</name>
</gene>
<sequence>MEVQNTFPGELEWINGPEDLGYFSLSFQAKGPEGLARLGFGAYRFKDPDSIHFPEAELEDASTRDLRPAQQWLEQCLEGHILCNQPGLHPSALPRRLIQLREETGGLQARLIESRVFPRPCPYVTLSHCWGPSPLYSLKSHLLEELASDIPLPNLPRTYRDAFEVAVRLGFTLIWIDSLCIIQDSASDLEDESSRMADIYGNASFNIAATASASSKGGLFVQEEPDVPWPHVVSIDIQIGRRFLRGDYTLVSHYFWSSNVDRSPLNTRAWVLQERFFSPRILHFGRDRLYWECQDLLASESFASGQPAFEFKSEARQWGYTPFRKLMRVNLGSRPHLQSVIRRAWYETVQNYTKSELTYQSDKLVAIAGIAKTFQSVLDDVCIAGLWKRTLIMDLLWCRAGAESTGLHRAFDRAPSWSWACLDCAITFPTWALEVPTVMATMESVEVRGSVTHQSGTLRL</sequence>
<evidence type="ECO:0000313" key="2">
    <source>
        <dbReference type="EMBL" id="KAF2650261.1"/>
    </source>
</evidence>
<organism evidence="2 3">
    <name type="scientific">Lophiostoma macrostomum CBS 122681</name>
    <dbReference type="NCBI Taxonomy" id="1314788"/>
    <lineage>
        <taxon>Eukaryota</taxon>
        <taxon>Fungi</taxon>
        <taxon>Dikarya</taxon>
        <taxon>Ascomycota</taxon>
        <taxon>Pezizomycotina</taxon>
        <taxon>Dothideomycetes</taxon>
        <taxon>Pleosporomycetidae</taxon>
        <taxon>Pleosporales</taxon>
        <taxon>Lophiostomataceae</taxon>
        <taxon>Lophiostoma</taxon>
    </lineage>
</organism>
<dbReference type="PANTHER" id="PTHR33112:SF10">
    <property type="entry name" value="TOL"/>
    <property type="match status" value="1"/>
</dbReference>
<name>A0A6A6STD2_9PLEO</name>
<keyword evidence="3" id="KW-1185">Reference proteome</keyword>
<protein>
    <submittedName>
        <fullName evidence="2">HET-domain-containing protein</fullName>
    </submittedName>
</protein>
<dbReference type="Proteomes" id="UP000799324">
    <property type="component" value="Unassembled WGS sequence"/>
</dbReference>
<accession>A0A6A6STD2</accession>
<reference evidence="2" key="1">
    <citation type="journal article" date="2020" name="Stud. Mycol.">
        <title>101 Dothideomycetes genomes: a test case for predicting lifestyles and emergence of pathogens.</title>
        <authorList>
            <person name="Haridas S."/>
            <person name="Albert R."/>
            <person name="Binder M."/>
            <person name="Bloem J."/>
            <person name="Labutti K."/>
            <person name="Salamov A."/>
            <person name="Andreopoulos B."/>
            <person name="Baker S."/>
            <person name="Barry K."/>
            <person name="Bills G."/>
            <person name="Bluhm B."/>
            <person name="Cannon C."/>
            <person name="Castanera R."/>
            <person name="Culley D."/>
            <person name="Daum C."/>
            <person name="Ezra D."/>
            <person name="Gonzalez J."/>
            <person name="Henrissat B."/>
            <person name="Kuo A."/>
            <person name="Liang C."/>
            <person name="Lipzen A."/>
            <person name="Lutzoni F."/>
            <person name="Magnuson J."/>
            <person name="Mondo S."/>
            <person name="Nolan M."/>
            <person name="Ohm R."/>
            <person name="Pangilinan J."/>
            <person name="Park H.-J."/>
            <person name="Ramirez L."/>
            <person name="Alfaro M."/>
            <person name="Sun H."/>
            <person name="Tritt A."/>
            <person name="Yoshinaga Y."/>
            <person name="Zwiers L.-H."/>
            <person name="Turgeon B."/>
            <person name="Goodwin S."/>
            <person name="Spatafora J."/>
            <person name="Crous P."/>
            <person name="Grigoriev I."/>
        </authorList>
    </citation>
    <scope>NUCLEOTIDE SEQUENCE</scope>
    <source>
        <strain evidence="2">CBS 122681</strain>
    </source>
</reference>
<dbReference type="PANTHER" id="PTHR33112">
    <property type="entry name" value="DOMAIN PROTEIN, PUTATIVE-RELATED"/>
    <property type="match status" value="1"/>
</dbReference>